<dbReference type="GO" id="GO:0003951">
    <property type="term" value="F:NAD+ kinase activity"/>
    <property type="evidence" value="ECO:0007669"/>
    <property type="project" value="InterPro"/>
</dbReference>
<dbReference type="SUPFAM" id="SSF111331">
    <property type="entry name" value="NAD kinase/diacylglycerol kinase-like"/>
    <property type="match status" value="1"/>
</dbReference>
<protein>
    <submittedName>
        <fullName evidence="6">NAD(H) kinase 1</fullName>
    </submittedName>
</protein>
<evidence type="ECO:0000313" key="7">
    <source>
        <dbReference type="Proteomes" id="UP000257109"/>
    </source>
</evidence>
<dbReference type="InterPro" id="IPR002504">
    <property type="entry name" value="NADK"/>
</dbReference>
<reference evidence="6" key="1">
    <citation type="submission" date="2018-05" db="EMBL/GenBank/DDBJ databases">
        <title>Draft genome of Mucuna pruriens seed.</title>
        <authorList>
            <person name="Nnadi N.E."/>
            <person name="Vos R."/>
            <person name="Hasami M.H."/>
            <person name="Devisetty U.K."/>
            <person name="Aguiy J.C."/>
        </authorList>
    </citation>
    <scope>NUCLEOTIDE SEQUENCE [LARGE SCALE GENOMIC DNA]</scope>
    <source>
        <strain evidence="6">JCA_2017</strain>
    </source>
</reference>
<evidence type="ECO:0000256" key="2">
    <source>
        <dbReference type="ARBA" id="ARBA00022679"/>
    </source>
</evidence>
<evidence type="ECO:0000256" key="5">
    <source>
        <dbReference type="ARBA" id="ARBA00023027"/>
    </source>
</evidence>
<dbReference type="Proteomes" id="UP000257109">
    <property type="component" value="Unassembled WGS sequence"/>
</dbReference>
<comment type="similarity">
    <text evidence="1">Belongs to the NAD kinase family.</text>
</comment>
<dbReference type="InterPro" id="IPR017437">
    <property type="entry name" value="ATP-NAD_kinase_PpnK-typ_C"/>
</dbReference>
<organism evidence="6 7">
    <name type="scientific">Mucuna pruriens</name>
    <name type="common">Velvet bean</name>
    <name type="synonym">Dolichos pruriens</name>
    <dbReference type="NCBI Taxonomy" id="157652"/>
    <lineage>
        <taxon>Eukaryota</taxon>
        <taxon>Viridiplantae</taxon>
        <taxon>Streptophyta</taxon>
        <taxon>Embryophyta</taxon>
        <taxon>Tracheophyta</taxon>
        <taxon>Spermatophyta</taxon>
        <taxon>Magnoliopsida</taxon>
        <taxon>eudicotyledons</taxon>
        <taxon>Gunneridae</taxon>
        <taxon>Pentapetalae</taxon>
        <taxon>rosids</taxon>
        <taxon>fabids</taxon>
        <taxon>Fabales</taxon>
        <taxon>Fabaceae</taxon>
        <taxon>Papilionoideae</taxon>
        <taxon>50 kb inversion clade</taxon>
        <taxon>NPAAA clade</taxon>
        <taxon>indigoferoid/millettioid clade</taxon>
        <taxon>Phaseoleae</taxon>
        <taxon>Mucuna</taxon>
    </lineage>
</organism>
<gene>
    <name evidence="6" type="primary">NADK1</name>
    <name evidence="6" type="ORF">CR513_34623</name>
</gene>
<dbReference type="GO" id="GO:0019674">
    <property type="term" value="P:NAD+ metabolic process"/>
    <property type="evidence" value="ECO:0007669"/>
    <property type="project" value="InterPro"/>
</dbReference>
<name>A0A371G1A5_MUCPR</name>
<accession>A0A371G1A5</accession>
<dbReference type="GO" id="GO:0006741">
    <property type="term" value="P:NADP+ biosynthetic process"/>
    <property type="evidence" value="ECO:0007669"/>
    <property type="project" value="InterPro"/>
</dbReference>
<keyword evidence="4" id="KW-0521">NADP</keyword>
<proteinExistence type="inferred from homology"/>
<dbReference type="Gene3D" id="2.60.200.30">
    <property type="entry name" value="Probable inorganic polyphosphate/atp-NAD kinase, domain 2"/>
    <property type="match status" value="1"/>
</dbReference>
<dbReference type="Gene3D" id="3.40.50.10330">
    <property type="entry name" value="Probable inorganic polyphosphate/atp-NAD kinase, domain 1"/>
    <property type="match status" value="1"/>
</dbReference>
<dbReference type="InterPro" id="IPR017438">
    <property type="entry name" value="ATP-NAD_kinase_N"/>
</dbReference>
<dbReference type="OrthoDB" id="24581at2759"/>
<comment type="caution">
    <text evidence="6">The sequence shown here is derived from an EMBL/GenBank/DDBJ whole genome shotgun (WGS) entry which is preliminary data.</text>
</comment>
<dbReference type="PROSITE" id="PS51257">
    <property type="entry name" value="PROKAR_LIPOPROTEIN"/>
    <property type="match status" value="1"/>
</dbReference>
<evidence type="ECO:0000313" key="6">
    <source>
        <dbReference type="EMBL" id="RDX84346.1"/>
    </source>
</evidence>
<dbReference type="STRING" id="157652.A0A371G1A5"/>
<dbReference type="InterPro" id="IPR016064">
    <property type="entry name" value="NAD/diacylglycerol_kinase_sf"/>
</dbReference>
<dbReference type="FunFam" id="2.60.200.30:FF:000006">
    <property type="entry name" value="probable NAD kinase 1"/>
    <property type="match status" value="1"/>
</dbReference>
<keyword evidence="5" id="KW-0520">NAD</keyword>
<sequence length="493" mass="54971">MAPNKLNSPGNTSVSCSQAENGFVNSFSLFPEKAVQEILQSPIQGSDDHLIEFSEALRTVAKALRRVSEGKASAQAEAAEWKRKFELERERNLKFEHAEKSCLEHQADLDDVRTNNPAKQPTLCNEANGRSEKCCSSNGICSHEVLRDGTPDSDSKMVKKASFKLSWFCKGEQSDQYKHDIVSFERGNITTAERSSKQISLKWESCPQTVLILTKPNSVSVQILCAEMIRWLRQKKKLHIYVEPRVRVELLTESSYFNFVESWNDDKEVLMLHTKVDLVVTLGGDGTVLWAASMFKGPVPPIGPISITLRHRLLCHVIRDAAKNEYETEEPMLVLNEVTIDRGISSFLTNLECYCDNSFVTCVQGDGLILSTTSGSTAYSLAAGGSMVHPQVPGILFTPICPHSLSFRPLIFPEHVSIRVQVPFNSRSPAWASFDGKDRKQLAPGDALVCSMAPWPVPTACLVDSTNDFLRSIHEGLHWNLRKTQSFDGPRET</sequence>
<keyword evidence="3 6" id="KW-0418">Kinase</keyword>
<keyword evidence="7" id="KW-1185">Reference proteome</keyword>
<dbReference type="AlphaFoldDB" id="A0A371G1A5"/>
<keyword evidence="2" id="KW-0808">Transferase</keyword>
<evidence type="ECO:0000256" key="3">
    <source>
        <dbReference type="ARBA" id="ARBA00022777"/>
    </source>
</evidence>
<dbReference type="Pfam" id="PF20143">
    <property type="entry name" value="NAD_kinase_C"/>
    <property type="match status" value="1"/>
</dbReference>
<dbReference type="HAMAP" id="MF_00361">
    <property type="entry name" value="NAD_kinase"/>
    <property type="match status" value="1"/>
</dbReference>
<feature type="non-terminal residue" evidence="6">
    <location>
        <position position="1"/>
    </location>
</feature>
<dbReference type="PANTHER" id="PTHR20275">
    <property type="entry name" value="NAD KINASE"/>
    <property type="match status" value="1"/>
</dbReference>
<evidence type="ECO:0000256" key="4">
    <source>
        <dbReference type="ARBA" id="ARBA00022857"/>
    </source>
</evidence>
<dbReference type="EMBL" id="QJKJ01007076">
    <property type="protein sequence ID" value="RDX84346.1"/>
    <property type="molecule type" value="Genomic_DNA"/>
</dbReference>
<dbReference type="Pfam" id="PF01513">
    <property type="entry name" value="NAD_kinase"/>
    <property type="match status" value="1"/>
</dbReference>
<evidence type="ECO:0000256" key="1">
    <source>
        <dbReference type="ARBA" id="ARBA00010995"/>
    </source>
</evidence>
<dbReference type="PANTHER" id="PTHR20275:SF0">
    <property type="entry name" value="NAD KINASE"/>
    <property type="match status" value="1"/>
</dbReference>